<protein>
    <submittedName>
        <fullName evidence="2">Uncharacterized protein</fullName>
    </submittedName>
</protein>
<dbReference type="Proteomes" id="UP001164743">
    <property type="component" value="Chromosome 7A"/>
</dbReference>
<proteinExistence type="predicted"/>
<evidence type="ECO:0000256" key="1">
    <source>
        <dbReference type="SAM" id="MobiDB-lite"/>
    </source>
</evidence>
<dbReference type="Gene3D" id="1.20.5.170">
    <property type="match status" value="1"/>
</dbReference>
<gene>
    <name evidence="2" type="ORF">PtA15_7A236</name>
</gene>
<sequence>MRRVASLSGASLRASIFSLRRFQRLRKVIQDVKNQLTAKQVSNRDEAFGKVRTALQSDDYWTAALEMSRFEKLYGHVNNAEMAWLVNYQQHIHENIKEHARAAVVVSKEQARNDFRDWLNLGIPVEVVAAQSSTSFQNSAKIQTHLLRIKAWTRRAGCLSVIIEKGKQAKARATARKKHFEKRILNIISSLNTNIANIKTDIAGLKTDVAGLKTNVAGLKTNVAGLKTDLAGITDLKTNVSGMKGSVKRSETIMSRAGAIFLKVNKPLNTSAAQESNKKPVTKTSQRQMSNRD</sequence>
<accession>A0ABY7CRW0</accession>
<dbReference type="EMBL" id="CP110427">
    <property type="protein sequence ID" value="WAQ86510.1"/>
    <property type="molecule type" value="Genomic_DNA"/>
</dbReference>
<keyword evidence="3" id="KW-1185">Reference proteome</keyword>
<evidence type="ECO:0000313" key="3">
    <source>
        <dbReference type="Proteomes" id="UP001164743"/>
    </source>
</evidence>
<feature type="compositionally biased region" description="Polar residues" evidence="1">
    <location>
        <begin position="282"/>
        <end position="293"/>
    </location>
</feature>
<dbReference type="RefSeq" id="XP_053022065.1">
    <property type="nucleotide sequence ID" value="XM_053170822.1"/>
</dbReference>
<dbReference type="GeneID" id="77811717"/>
<evidence type="ECO:0000313" key="2">
    <source>
        <dbReference type="EMBL" id="WAQ86510.1"/>
    </source>
</evidence>
<feature type="region of interest" description="Disordered" evidence="1">
    <location>
        <begin position="271"/>
        <end position="293"/>
    </location>
</feature>
<organism evidence="2 3">
    <name type="scientific">Puccinia triticina</name>
    <dbReference type="NCBI Taxonomy" id="208348"/>
    <lineage>
        <taxon>Eukaryota</taxon>
        <taxon>Fungi</taxon>
        <taxon>Dikarya</taxon>
        <taxon>Basidiomycota</taxon>
        <taxon>Pucciniomycotina</taxon>
        <taxon>Pucciniomycetes</taxon>
        <taxon>Pucciniales</taxon>
        <taxon>Pucciniaceae</taxon>
        <taxon>Puccinia</taxon>
    </lineage>
</organism>
<reference evidence="2" key="1">
    <citation type="submission" date="2022-10" db="EMBL/GenBank/DDBJ databases">
        <title>Puccinia triticina Genome sequencing and assembly.</title>
        <authorList>
            <person name="Li C."/>
        </authorList>
    </citation>
    <scope>NUCLEOTIDE SEQUENCE</scope>
    <source>
        <strain evidence="2">Pt15</strain>
    </source>
</reference>
<name>A0ABY7CRW0_9BASI</name>